<protein>
    <submittedName>
        <fullName evidence="1">Uncharacterized protein</fullName>
    </submittedName>
</protein>
<evidence type="ECO:0000313" key="1">
    <source>
        <dbReference type="EMBL" id="KEZ17134.1"/>
    </source>
</evidence>
<gene>
    <name evidence="1" type="ORF">CP98_03632</name>
</gene>
<dbReference type="PATRIC" id="fig|13690.10.peg.3720"/>
<sequence>MADNTNTSGGIRLEAPAPPKTIMQRAWDLLCKRLQRDAATSEEDETCSLRAACKAMVAFHAYEMAGIGCIHTHNATGLSPREDLARWQADRSEFFDPTILGIVQEYAEWRDGQPATRPADLGSGA</sequence>
<reference evidence="1 2" key="1">
    <citation type="submission" date="2014-03" db="EMBL/GenBank/DDBJ databases">
        <title>Genome sequence of Sphingobium yanoikuyae B1.</title>
        <authorList>
            <person name="Gan H.M."/>
            <person name="Gan H.Y."/>
            <person name="Savka M.A."/>
        </authorList>
    </citation>
    <scope>NUCLEOTIDE SEQUENCE [LARGE SCALE GENOMIC DNA]</scope>
    <source>
        <strain evidence="1 2">B1</strain>
    </source>
</reference>
<accession>A0A084EGP2</accession>
<dbReference type="AlphaFoldDB" id="A0A084EGP2"/>
<proteinExistence type="predicted"/>
<dbReference type="Proteomes" id="UP000028534">
    <property type="component" value="Unassembled WGS sequence"/>
</dbReference>
<organism evidence="1 2">
    <name type="scientific">Sphingobium yanoikuyae</name>
    <name type="common">Sphingomonas yanoikuyae</name>
    <dbReference type="NCBI Taxonomy" id="13690"/>
    <lineage>
        <taxon>Bacteria</taxon>
        <taxon>Pseudomonadati</taxon>
        <taxon>Pseudomonadota</taxon>
        <taxon>Alphaproteobacteria</taxon>
        <taxon>Sphingomonadales</taxon>
        <taxon>Sphingomonadaceae</taxon>
        <taxon>Sphingobium</taxon>
    </lineage>
</organism>
<evidence type="ECO:0000313" key="2">
    <source>
        <dbReference type="Proteomes" id="UP000028534"/>
    </source>
</evidence>
<name>A0A084EGP2_SPHYA</name>
<comment type="caution">
    <text evidence="1">The sequence shown here is derived from an EMBL/GenBank/DDBJ whole genome shotgun (WGS) entry which is preliminary data.</text>
</comment>
<dbReference type="RefSeq" id="WP_037521359.1">
    <property type="nucleotide sequence ID" value="NZ_JGVR01000024.1"/>
</dbReference>
<dbReference type="EMBL" id="JGVR01000024">
    <property type="protein sequence ID" value="KEZ17134.1"/>
    <property type="molecule type" value="Genomic_DNA"/>
</dbReference>